<dbReference type="Proteomes" id="UP000046393">
    <property type="component" value="Unplaced"/>
</dbReference>
<evidence type="ECO:0000313" key="2">
    <source>
        <dbReference type="Proteomes" id="UP000046393"/>
    </source>
</evidence>
<dbReference type="AlphaFoldDB" id="A0A0N5ACK8"/>
<reference evidence="3" key="1">
    <citation type="submission" date="2017-02" db="UniProtKB">
        <authorList>
            <consortium name="WormBaseParasite"/>
        </authorList>
    </citation>
    <scope>IDENTIFICATION</scope>
</reference>
<evidence type="ECO:0000256" key="1">
    <source>
        <dbReference type="SAM" id="Phobius"/>
    </source>
</evidence>
<name>A0A0N5ACK8_9BILA</name>
<sequence>MLLLISVRDIQKEYCVNVWQAGNERKCLVAESVKMKYFVIVVVLLSITCVCVCADEGKRREKVVEEGSAN</sequence>
<evidence type="ECO:0000313" key="3">
    <source>
        <dbReference type="WBParaSite" id="SMUV_0000188401-mRNA-1"/>
    </source>
</evidence>
<dbReference type="WBParaSite" id="SMUV_0000188401-mRNA-1">
    <property type="protein sequence ID" value="SMUV_0000188401-mRNA-1"/>
    <property type="gene ID" value="SMUV_0000188401"/>
</dbReference>
<keyword evidence="1" id="KW-0812">Transmembrane</keyword>
<proteinExistence type="predicted"/>
<keyword evidence="2" id="KW-1185">Reference proteome</keyword>
<feature type="transmembrane region" description="Helical" evidence="1">
    <location>
        <begin position="35"/>
        <end position="54"/>
    </location>
</feature>
<keyword evidence="1" id="KW-0472">Membrane</keyword>
<protein>
    <submittedName>
        <fullName evidence="3">Transmembrane protein</fullName>
    </submittedName>
</protein>
<accession>A0A0N5ACK8</accession>
<organism evidence="2 3">
    <name type="scientific">Syphacia muris</name>
    <dbReference type="NCBI Taxonomy" id="451379"/>
    <lineage>
        <taxon>Eukaryota</taxon>
        <taxon>Metazoa</taxon>
        <taxon>Ecdysozoa</taxon>
        <taxon>Nematoda</taxon>
        <taxon>Chromadorea</taxon>
        <taxon>Rhabditida</taxon>
        <taxon>Spirurina</taxon>
        <taxon>Oxyuridomorpha</taxon>
        <taxon>Oxyuroidea</taxon>
        <taxon>Oxyuridae</taxon>
        <taxon>Syphacia</taxon>
    </lineage>
</organism>
<keyword evidence="1" id="KW-1133">Transmembrane helix</keyword>